<dbReference type="SUPFAM" id="SSF48726">
    <property type="entry name" value="Immunoglobulin"/>
    <property type="match status" value="5"/>
</dbReference>
<reference evidence="10" key="1">
    <citation type="submission" date="2025-08" db="UniProtKB">
        <authorList>
            <consortium name="RefSeq"/>
        </authorList>
    </citation>
    <scope>IDENTIFICATION</scope>
    <source>
        <tissue evidence="10">Spleen</tissue>
    </source>
</reference>
<dbReference type="SMART" id="SM00409">
    <property type="entry name" value="IG"/>
    <property type="match status" value="4"/>
</dbReference>
<feature type="domain" description="Immunoglobulin subtype 2" evidence="7">
    <location>
        <begin position="332"/>
        <end position="397"/>
    </location>
</feature>
<evidence type="ECO:0000313" key="10">
    <source>
        <dbReference type="RefSeq" id="XP_006877394.1"/>
    </source>
</evidence>
<keyword evidence="1" id="KW-0732">Signal</keyword>
<organism evidence="9 10">
    <name type="scientific">Chrysochloris asiatica</name>
    <name type="common">Cape golden mole</name>
    <dbReference type="NCBI Taxonomy" id="185453"/>
    <lineage>
        <taxon>Eukaryota</taxon>
        <taxon>Metazoa</taxon>
        <taxon>Chordata</taxon>
        <taxon>Craniata</taxon>
        <taxon>Vertebrata</taxon>
        <taxon>Euteleostomi</taxon>
        <taxon>Mammalia</taxon>
        <taxon>Eutheria</taxon>
        <taxon>Afrotheria</taxon>
        <taxon>Chrysochloridae</taxon>
        <taxon>Chrysochlorinae</taxon>
        <taxon>Chrysochloris</taxon>
    </lineage>
</organism>
<feature type="domain" description="Immunoglobulin" evidence="8">
    <location>
        <begin position="326"/>
        <end position="413"/>
    </location>
</feature>
<accession>A0A9B0X0Y4</accession>
<keyword evidence="3 6" id="KW-1015">Disulfide bond</keyword>
<feature type="domain" description="Immunoglobulin" evidence="8">
    <location>
        <begin position="45"/>
        <end position="123"/>
    </location>
</feature>
<proteinExistence type="predicted"/>
<evidence type="ECO:0000256" key="6">
    <source>
        <dbReference type="PIRSR" id="PIRSR001979-1"/>
    </source>
</evidence>
<feature type="domain" description="Immunoglobulin subtype 2" evidence="7">
    <location>
        <begin position="430"/>
        <end position="486"/>
    </location>
</feature>
<dbReference type="InterPro" id="IPR050412">
    <property type="entry name" value="Ig-like_Receptors_ImmuneReg"/>
</dbReference>
<name>A0A9B0X0Y4_CHRAS</name>
<dbReference type="PANTHER" id="PTHR11738:SF184">
    <property type="entry name" value="ALPHA-1B-GLYCOPROTEIN"/>
    <property type="match status" value="1"/>
</dbReference>
<feature type="disulfide bond" evidence="6">
    <location>
        <begin position="151"/>
        <end position="194"/>
    </location>
</feature>
<dbReference type="PIRSF" id="PIRSF001979">
    <property type="entry name" value="Alpha_1B_glycoprot_prd"/>
    <property type="match status" value="1"/>
</dbReference>
<evidence type="ECO:0000259" key="7">
    <source>
        <dbReference type="SMART" id="SM00408"/>
    </source>
</evidence>
<dbReference type="Pfam" id="PF13895">
    <property type="entry name" value="Ig_2"/>
    <property type="match status" value="2"/>
</dbReference>
<keyword evidence="2" id="KW-0677">Repeat</keyword>
<dbReference type="PANTHER" id="PTHR11738">
    <property type="entry name" value="MHC CLASS I NK CELL RECEPTOR"/>
    <property type="match status" value="1"/>
</dbReference>
<gene>
    <name evidence="10" type="primary">A1BG</name>
</gene>
<evidence type="ECO:0000256" key="5">
    <source>
        <dbReference type="ARBA" id="ARBA00023319"/>
    </source>
</evidence>
<dbReference type="GO" id="GO:0016020">
    <property type="term" value="C:membrane"/>
    <property type="evidence" value="ECO:0007669"/>
    <property type="project" value="TreeGrafter"/>
</dbReference>
<dbReference type="CTD" id="1"/>
<evidence type="ECO:0000256" key="4">
    <source>
        <dbReference type="ARBA" id="ARBA00023180"/>
    </source>
</evidence>
<dbReference type="OrthoDB" id="9450204at2759"/>
<dbReference type="GeneID" id="102814695"/>
<evidence type="ECO:0000259" key="8">
    <source>
        <dbReference type="SMART" id="SM00409"/>
    </source>
</evidence>
<sequence length="519" mass="56339">MPATALAFLKIRTGPLDRGRLTTMSALVVTLLIWDIDTTPSLWVEVESLLDPWANVTLTCRAYEGSLGFQLFKDGVALEPVNLLALEHRFVLGAVTSETRGIYRCRTGIDNRWTQLSNLVEVSGTESLAPPSLSAKPVSWITPGLSTTLVCRGVLRGVTFLLRREGDDEFLEVSEAPKDVEATFLVHQAGNYSCSYRLHDTGKPSESSTAVSVEELEAPPPPALSVKERAAAVQLPGDHSVCFCVAPVIPVEFQLRRGEVELRVDMYSSNPGTINFNMGSLTPTDSGLYTCRYRMQDEHRTWSKDSVPVELLLSDGTLPAPKLQAEPSANPTRGALVRLRCQAPRSGLRFALERSDAQGHRVQDLLSPEGSVAVFELRDVSVLDSGNYSCVYVDPAPPFAGSARSAPLELSVDGPPPKPQLQPLWQGAVTSGQDAVLRCKGPLSDFSFELVRDGEVVVSSYGQDLVLINVSPQHAGNYSCRYHTWRPKSLLSELSDPVELRVTGKIPLVLGAGGHPGAQ</sequence>
<dbReference type="AlphaFoldDB" id="A0A9B0X0Y4"/>
<protein>
    <submittedName>
        <fullName evidence="10">Alpha-1B-glycoprotein</fullName>
    </submittedName>
</protein>
<evidence type="ECO:0000313" key="9">
    <source>
        <dbReference type="Proteomes" id="UP000504623"/>
    </source>
</evidence>
<feature type="disulfide bond" evidence="6">
    <location>
        <begin position="60"/>
        <end position="105"/>
    </location>
</feature>
<dbReference type="InterPro" id="IPR013783">
    <property type="entry name" value="Ig-like_fold"/>
</dbReference>
<dbReference type="Proteomes" id="UP000504623">
    <property type="component" value="Unplaced"/>
</dbReference>
<dbReference type="RefSeq" id="XP_006877394.1">
    <property type="nucleotide sequence ID" value="XM_006877332.1"/>
</dbReference>
<dbReference type="SMART" id="SM00408">
    <property type="entry name" value="IGc2"/>
    <property type="match status" value="2"/>
</dbReference>
<dbReference type="InterPro" id="IPR036179">
    <property type="entry name" value="Ig-like_dom_sf"/>
</dbReference>
<keyword evidence="4" id="KW-0325">Glycoprotein</keyword>
<evidence type="ECO:0000256" key="3">
    <source>
        <dbReference type="ARBA" id="ARBA00023157"/>
    </source>
</evidence>
<dbReference type="InterPro" id="IPR003599">
    <property type="entry name" value="Ig_sub"/>
</dbReference>
<feature type="domain" description="Immunoglobulin" evidence="8">
    <location>
        <begin position="422"/>
        <end position="503"/>
    </location>
</feature>
<evidence type="ECO:0000256" key="1">
    <source>
        <dbReference type="ARBA" id="ARBA00022729"/>
    </source>
</evidence>
<keyword evidence="5" id="KW-0393">Immunoglobulin domain</keyword>
<dbReference type="Gene3D" id="2.60.40.10">
    <property type="entry name" value="Immunoglobulins"/>
    <property type="match status" value="5"/>
</dbReference>
<dbReference type="GO" id="GO:0002764">
    <property type="term" value="P:immune response-regulating signaling pathway"/>
    <property type="evidence" value="ECO:0007669"/>
    <property type="project" value="TreeGrafter"/>
</dbReference>
<dbReference type="InterPro" id="IPR003598">
    <property type="entry name" value="Ig_sub2"/>
</dbReference>
<dbReference type="InterPro" id="IPR016332">
    <property type="entry name" value="A1B_glyco/leuk_Ig-like_rcpt"/>
</dbReference>
<keyword evidence="9" id="KW-1185">Reference proteome</keyword>
<evidence type="ECO:0000256" key="2">
    <source>
        <dbReference type="ARBA" id="ARBA00022737"/>
    </source>
</evidence>
<dbReference type="FunFam" id="2.60.40.10:FF:000033">
    <property type="entry name" value="Killer cell immunoglobulin-like receptor"/>
    <property type="match status" value="3"/>
</dbReference>
<feature type="domain" description="Immunoglobulin" evidence="8">
    <location>
        <begin position="136"/>
        <end position="312"/>
    </location>
</feature>